<sequence length="170" mass="18519">MTQRKRKEREDSRDALEQCSLFTSMVAMKAVVDPAWCFCPNMTPSQKGLRNSPSTLALPQSAQSMDVQITTTEGLKQGKEPHAVQTRLAGFHATQCGFCTPGIAVSIAASLRKCSRKAKDEGRTPLPTSVEAETFIAGNICRCTGYRPILDVCKSFASNVDIEDLGINTF</sequence>
<keyword evidence="4" id="KW-1185">Reference proteome</keyword>
<evidence type="ECO:0000313" key="3">
    <source>
        <dbReference type="EMBL" id="KAL2612207.1"/>
    </source>
</evidence>
<dbReference type="InterPro" id="IPR002888">
    <property type="entry name" value="2Fe-2S-bd"/>
</dbReference>
<protein>
    <recommendedName>
        <fullName evidence="2">[2Fe-2S]-binding domain-containing protein</fullName>
    </recommendedName>
</protein>
<gene>
    <name evidence="3" type="ORF">R1flu_023899</name>
</gene>
<evidence type="ECO:0000256" key="1">
    <source>
        <dbReference type="ARBA" id="ARBA00022505"/>
    </source>
</evidence>
<dbReference type="Proteomes" id="UP001605036">
    <property type="component" value="Unassembled WGS sequence"/>
</dbReference>
<dbReference type="EMBL" id="JBHFFA010000007">
    <property type="protein sequence ID" value="KAL2612207.1"/>
    <property type="molecule type" value="Genomic_DNA"/>
</dbReference>
<dbReference type="InterPro" id="IPR016208">
    <property type="entry name" value="Ald_Oxase/xanthine_DH-like"/>
</dbReference>
<dbReference type="Gene3D" id="1.10.150.120">
    <property type="entry name" value="[2Fe-2S]-binding domain"/>
    <property type="match status" value="1"/>
</dbReference>
<keyword evidence="1" id="KW-0500">Molybdenum</keyword>
<dbReference type="AlphaFoldDB" id="A0ABD1XTH9"/>
<evidence type="ECO:0000259" key="2">
    <source>
        <dbReference type="Pfam" id="PF01799"/>
    </source>
</evidence>
<dbReference type="InterPro" id="IPR036884">
    <property type="entry name" value="2Fe-2S-bd_dom_sf"/>
</dbReference>
<dbReference type="PANTHER" id="PTHR11908:SF132">
    <property type="entry name" value="ALDEHYDE OXIDASE 1-RELATED"/>
    <property type="match status" value="1"/>
</dbReference>
<reference evidence="3 4" key="1">
    <citation type="submission" date="2024-09" db="EMBL/GenBank/DDBJ databases">
        <title>Chromosome-scale assembly of Riccia fluitans.</title>
        <authorList>
            <person name="Paukszto L."/>
            <person name="Sawicki J."/>
            <person name="Karawczyk K."/>
            <person name="Piernik-Szablinska J."/>
            <person name="Szczecinska M."/>
            <person name="Mazdziarz M."/>
        </authorList>
    </citation>
    <scope>NUCLEOTIDE SEQUENCE [LARGE SCALE GENOMIC DNA]</scope>
    <source>
        <strain evidence="3">Rf_01</strain>
        <tissue evidence="3">Aerial parts of the thallus</tissue>
    </source>
</reference>
<dbReference type="PANTHER" id="PTHR11908">
    <property type="entry name" value="XANTHINE DEHYDROGENASE"/>
    <property type="match status" value="1"/>
</dbReference>
<proteinExistence type="predicted"/>
<dbReference type="Pfam" id="PF01799">
    <property type="entry name" value="Fer2_2"/>
    <property type="match status" value="1"/>
</dbReference>
<evidence type="ECO:0000313" key="4">
    <source>
        <dbReference type="Proteomes" id="UP001605036"/>
    </source>
</evidence>
<accession>A0ABD1XTH9</accession>
<comment type="caution">
    <text evidence="3">The sequence shown here is derived from an EMBL/GenBank/DDBJ whole genome shotgun (WGS) entry which is preliminary data.</text>
</comment>
<dbReference type="SUPFAM" id="SSF47741">
    <property type="entry name" value="CO dehydrogenase ISP C-domain like"/>
    <property type="match status" value="1"/>
</dbReference>
<feature type="domain" description="[2Fe-2S]-binding" evidence="2">
    <location>
        <begin position="71"/>
        <end position="153"/>
    </location>
</feature>
<name>A0ABD1XTH9_9MARC</name>
<organism evidence="3 4">
    <name type="scientific">Riccia fluitans</name>
    <dbReference type="NCBI Taxonomy" id="41844"/>
    <lineage>
        <taxon>Eukaryota</taxon>
        <taxon>Viridiplantae</taxon>
        <taxon>Streptophyta</taxon>
        <taxon>Embryophyta</taxon>
        <taxon>Marchantiophyta</taxon>
        <taxon>Marchantiopsida</taxon>
        <taxon>Marchantiidae</taxon>
        <taxon>Marchantiales</taxon>
        <taxon>Ricciaceae</taxon>
        <taxon>Riccia</taxon>
    </lineage>
</organism>